<dbReference type="Proteomes" id="UP000619295">
    <property type="component" value="Unassembled WGS sequence"/>
</dbReference>
<reference evidence="1" key="1">
    <citation type="submission" date="2020-09" db="EMBL/GenBank/DDBJ databases">
        <title>Bosea spartocytisi sp. nov. a root nodule endophyte of Spartocytisus supranubius in the high mountain ecosystem fo the Teide National Park (Canary Islands, Spain).</title>
        <authorList>
            <person name="Pulido-Suarez L."/>
            <person name="Peix A."/>
            <person name="Igual J.M."/>
            <person name="Socas-Perez N."/>
            <person name="Velazquez E."/>
            <person name="Flores-Felix J.D."/>
            <person name="Leon-Barrios M."/>
        </authorList>
    </citation>
    <scope>NUCLEOTIDE SEQUENCE</scope>
    <source>
        <strain evidence="1">SSUT16</strain>
    </source>
</reference>
<protein>
    <submittedName>
        <fullName evidence="1">Uncharacterized protein</fullName>
    </submittedName>
</protein>
<evidence type="ECO:0000313" key="2">
    <source>
        <dbReference type="Proteomes" id="UP000619295"/>
    </source>
</evidence>
<keyword evidence="2" id="KW-1185">Reference proteome</keyword>
<gene>
    <name evidence="1" type="ORF">IED13_10340</name>
</gene>
<sequence length="67" mass="7757">MFWFFEAFAKRINEQAAEYAAAQTQVLKRCFGLWPDLTAQPVRIESSSARDKRLHRLAMAKSASRPR</sequence>
<organism evidence="1 2">
    <name type="scientific">Bosea spartocytisi</name>
    <dbReference type="NCBI Taxonomy" id="2773451"/>
    <lineage>
        <taxon>Bacteria</taxon>
        <taxon>Pseudomonadati</taxon>
        <taxon>Pseudomonadota</taxon>
        <taxon>Alphaproteobacteria</taxon>
        <taxon>Hyphomicrobiales</taxon>
        <taxon>Boseaceae</taxon>
        <taxon>Bosea</taxon>
    </lineage>
</organism>
<evidence type="ECO:0000313" key="1">
    <source>
        <dbReference type="EMBL" id="MBD3846096.1"/>
    </source>
</evidence>
<accession>A0A927E7A4</accession>
<comment type="caution">
    <text evidence="1">The sequence shown here is derived from an EMBL/GenBank/DDBJ whole genome shotgun (WGS) entry which is preliminary data.</text>
</comment>
<dbReference type="EMBL" id="JACXWY010000005">
    <property type="protein sequence ID" value="MBD3846096.1"/>
    <property type="molecule type" value="Genomic_DNA"/>
</dbReference>
<name>A0A927E7A4_9HYPH</name>
<proteinExistence type="predicted"/>
<dbReference type="RefSeq" id="WP_191124128.1">
    <property type="nucleotide sequence ID" value="NZ_JACXWY010000005.1"/>
</dbReference>
<dbReference type="AlphaFoldDB" id="A0A927E7A4"/>